<proteinExistence type="predicted"/>
<evidence type="ECO:0000313" key="2">
    <source>
        <dbReference type="Proteomes" id="UP001162780"/>
    </source>
</evidence>
<sequence>MQAAEQSLVASLNGQVLSDKPFAMAAAIQTAGFLENLIRWAARANLPHARREEKHYNPDNVFAQEPPCLNTPF</sequence>
<gene>
    <name evidence="1" type="ORF">NM686_001460</name>
</gene>
<protein>
    <submittedName>
        <fullName evidence="1">Uncharacterized protein</fullName>
    </submittedName>
</protein>
<reference evidence="1" key="1">
    <citation type="submission" date="2022-11" db="EMBL/GenBank/DDBJ databases">
        <title>Methylomonas rapida sp. nov., Carotenoid-Producing Obligate Methanotrophs with High Growth Characteristics and Biotechnological Potential.</title>
        <authorList>
            <person name="Tikhonova E.N."/>
            <person name="Suleimanov R.Z."/>
            <person name="Miroshnikov K."/>
            <person name="Oshkin I.Y."/>
            <person name="Belova S.E."/>
            <person name="Danilova O.V."/>
            <person name="Ashikhmin A."/>
            <person name="Konopkin A."/>
            <person name="But S.Y."/>
            <person name="Khmelenina V.N."/>
            <person name="Kuznetsov N."/>
            <person name="Pimenov N.V."/>
            <person name="Dedysh S.N."/>
        </authorList>
    </citation>
    <scope>NUCLEOTIDE SEQUENCE</scope>
    <source>
        <strain evidence="1">MP1</strain>
    </source>
</reference>
<keyword evidence="2" id="KW-1185">Reference proteome</keyword>
<dbReference type="Proteomes" id="UP001162780">
    <property type="component" value="Chromosome"/>
</dbReference>
<evidence type="ECO:0000313" key="1">
    <source>
        <dbReference type="EMBL" id="WAR45205.1"/>
    </source>
</evidence>
<name>A0ABY7GL11_9GAMM</name>
<dbReference type="EMBL" id="CP113517">
    <property type="protein sequence ID" value="WAR45205.1"/>
    <property type="molecule type" value="Genomic_DNA"/>
</dbReference>
<organism evidence="1 2">
    <name type="scientific">Methylomonas rapida</name>
    <dbReference type="NCBI Taxonomy" id="2963939"/>
    <lineage>
        <taxon>Bacteria</taxon>
        <taxon>Pseudomonadati</taxon>
        <taxon>Pseudomonadota</taxon>
        <taxon>Gammaproteobacteria</taxon>
        <taxon>Methylococcales</taxon>
        <taxon>Methylococcaceae</taxon>
        <taxon>Methylomonas</taxon>
    </lineage>
</organism>
<accession>A0ABY7GL11</accession>
<dbReference type="RefSeq" id="WP_255190174.1">
    <property type="nucleotide sequence ID" value="NZ_CP113517.1"/>
</dbReference>